<comment type="caution">
    <text evidence="4">The sequence shown here is derived from an EMBL/GenBank/DDBJ whole genome shotgun (WGS) entry which is preliminary data.</text>
</comment>
<gene>
    <name evidence="4" type="ORF">ATO9_03145</name>
</gene>
<dbReference type="GO" id="GO:0008757">
    <property type="term" value="F:S-adenosylmethionine-dependent methyltransferase activity"/>
    <property type="evidence" value="ECO:0007669"/>
    <property type="project" value="UniProtKB-ARBA"/>
</dbReference>
<dbReference type="AlphaFoldDB" id="A0A0A0EJD8"/>
<keyword evidence="1 4" id="KW-0489">Methyltransferase</keyword>
<dbReference type="Pfam" id="PF05175">
    <property type="entry name" value="MTS"/>
    <property type="match status" value="1"/>
</dbReference>
<organism evidence="4 5">
    <name type="scientific">Pseudooceanicola atlanticus</name>
    <dbReference type="NCBI Taxonomy" id="1461694"/>
    <lineage>
        <taxon>Bacteria</taxon>
        <taxon>Pseudomonadati</taxon>
        <taxon>Pseudomonadota</taxon>
        <taxon>Alphaproteobacteria</taxon>
        <taxon>Rhodobacterales</taxon>
        <taxon>Paracoccaceae</taxon>
        <taxon>Pseudooceanicola</taxon>
    </lineage>
</organism>
<dbReference type="EMBL" id="AQQX01000001">
    <property type="protein sequence ID" value="KGM50499.1"/>
    <property type="molecule type" value="Genomic_DNA"/>
</dbReference>
<dbReference type="InterPro" id="IPR029063">
    <property type="entry name" value="SAM-dependent_MTases_sf"/>
</dbReference>
<dbReference type="GO" id="GO:0008170">
    <property type="term" value="F:N-methyltransferase activity"/>
    <property type="evidence" value="ECO:0007669"/>
    <property type="project" value="UniProtKB-ARBA"/>
</dbReference>
<proteinExistence type="predicted"/>
<dbReference type="eggNOG" id="COG4123">
    <property type="taxonomic scope" value="Bacteria"/>
</dbReference>
<dbReference type="InterPro" id="IPR007848">
    <property type="entry name" value="Small_mtfrase_dom"/>
</dbReference>
<evidence type="ECO:0000259" key="3">
    <source>
        <dbReference type="Pfam" id="PF05175"/>
    </source>
</evidence>
<dbReference type="GO" id="GO:0032259">
    <property type="term" value="P:methylation"/>
    <property type="evidence" value="ECO:0007669"/>
    <property type="project" value="UniProtKB-KW"/>
</dbReference>
<reference evidence="4 5" key="1">
    <citation type="journal article" date="2015" name="Antonie Van Leeuwenhoek">
        <title>Pseudooceanicola atlanticus gen. nov. sp. nov., isolated from surface seawater of the Atlantic Ocean and reclassification of Oceanicola batsensis, Oceanicola marinus, Oceanicola nitratireducens, Oceanicola nanhaiensis, Oceanicola antarcticus and Oceanicola flagellatus, as Pseudooceanicola batsensis comb. nov., Pseudooceanicola marinus comb. nov., Pseudooceanicola nitratireducens comb. nov., Pseudooceanicola nanhaiensis comb. nov., Pseudooceanicola antarcticus comb. nov., and Pseudooceanicola flagellatus comb. nov.</title>
        <authorList>
            <person name="Lai Q."/>
            <person name="Li G."/>
            <person name="Liu X."/>
            <person name="Du Y."/>
            <person name="Sun F."/>
            <person name="Shao Z."/>
        </authorList>
    </citation>
    <scope>NUCLEOTIDE SEQUENCE [LARGE SCALE GENOMIC DNA]</scope>
    <source>
        <strain evidence="4 5">22II-s11g</strain>
    </source>
</reference>
<dbReference type="InterPro" id="IPR050210">
    <property type="entry name" value="tRNA_Adenine-N(6)_MTase"/>
</dbReference>
<dbReference type="Gene3D" id="3.40.50.150">
    <property type="entry name" value="Vaccinia Virus protein VP39"/>
    <property type="match status" value="1"/>
</dbReference>
<dbReference type="SUPFAM" id="SSF53335">
    <property type="entry name" value="S-adenosyl-L-methionine-dependent methyltransferases"/>
    <property type="match status" value="1"/>
</dbReference>
<keyword evidence="4" id="KW-0808">Transferase</keyword>
<dbReference type="RefSeq" id="WP_043744834.1">
    <property type="nucleotide sequence ID" value="NZ_AQQX01000001.1"/>
</dbReference>
<name>A0A0A0EJD8_9RHOB</name>
<dbReference type="GO" id="GO:0003676">
    <property type="term" value="F:nucleic acid binding"/>
    <property type="evidence" value="ECO:0007669"/>
    <property type="project" value="InterPro"/>
</dbReference>
<evidence type="ECO:0000256" key="2">
    <source>
        <dbReference type="ARBA" id="ARBA00022691"/>
    </source>
</evidence>
<keyword evidence="2" id="KW-0949">S-adenosyl-L-methionine</keyword>
<dbReference type="PANTHER" id="PTHR47739">
    <property type="entry name" value="TRNA1(VAL) (ADENINE(37)-N6)-METHYLTRANSFERASE"/>
    <property type="match status" value="1"/>
</dbReference>
<sequence>MSDDLTRDTILGGRVHLWQPRKGYRAGVDPIFLAAWVPAKPGQSVLDLGCGAGAACLSLAARVPGLSLTGLERQPLYAALARRNGAENGQQIEVVEGDLAQMPEALKQRVFDHVIANPPYFRRDRSLAGPDAAREGAMGEETPLADWVRAAAKRCRPRGYVSFIHRTERLPELLAAFDSCLGSLETFPLIPREGRDSQLSLVRGRKEGRAAFRLHAGLVVHSGPVHQTDGEDYTPEALGILRDAAPLGPEGR</sequence>
<dbReference type="Proteomes" id="UP000030004">
    <property type="component" value="Unassembled WGS sequence"/>
</dbReference>
<dbReference type="OrthoDB" id="5489421at2"/>
<dbReference type="PANTHER" id="PTHR47739:SF1">
    <property type="entry name" value="TRNA1(VAL) (ADENINE(37)-N6)-METHYLTRANSFERASE"/>
    <property type="match status" value="1"/>
</dbReference>
<feature type="domain" description="Methyltransferase small" evidence="3">
    <location>
        <begin position="33"/>
        <end position="121"/>
    </location>
</feature>
<dbReference type="PROSITE" id="PS00092">
    <property type="entry name" value="N6_MTASE"/>
    <property type="match status" value="1"/>
</dbReference>
<evidence type="ECO:0000313" key="4">
    <source>
        <dbReference type="EMBL" id="KGM50499.1"/>
    </source>
</evidence>
<accession>A0A0A0EJD8</accession>
<dbReference type="CDD" id="cd02440">
    <property type="entry name" value="AdoMet_MTases"/>
    <property type="match status" value="1"/>
</dbReference>
<evidence type="ECO:0000256" key="1">
    <source>
        <dbReference type="ARBA" id="ARBA00022603"/>
    </source>
</evidence>
<dbReference type="STRING" id="1461694.ATO9_03145"/>
<protein>
    <submittedName>
        <fullName evidence="4">Methyltransferase</fullName>
    </submittedName>
</protein>
<keyword evidence="5" id="KW-1185">Reference proteome</keyword>
<dbReference type="InterPro" id="IPR002052">
    <property type="entry name" value="DNA_methylase_N6_adenine_CS"/>
</dbReference>
<evidence type="ECO:0000313" key="5">
    <source>
        <dbReference type="Proteomes" id="UP000030004"/>
    </source>
</evidence>